<gene>
    <name evidence="2" type="ORF">SAMN02746009_02524</name>
</gene>
<dbReference type="EMBL" id="FRAS01000013">
    <property type="protein sequence ID" value="SHL31839.1"/>
    <property type="molecule type" value="Genomic_DNA"/>
</dbReference>
<dbReference type="PANTHER" id="PTHR34821:SF2">
    <property type="entry name" value="INNER MEMBRANE PROTEIN YDCZ"/>
    <property type="match status" value="1"/>
</dbReference>
<dbReference type="OrthoDB" id="9097160at2"/>
<dbReference type="Pfam" id="PF04657">
    <property type="entry name" value="DMT_YdcZ"/>
    <property type="match status" value="1"/>
</dbReference>
<dbReference type="STRING" id="1121959.SAMN02746009_02524"/>
<dbReference type="InterPro" id="IPR006750">
    <property type="entry name" value="YdcZ"/>
</dbReference>
<protein>
    <submittedName>
        <fullName evidence="2">Transporter family-2 protein</fullName>
    </submittedName>
</protein>
<keyword evidence="1" id="KW-1133">Transmembrane helix</keyword>
<organism evidence="2 3">
    <name type="scientific">Hymenobacter psychrotolerans DSM 18569</name>
    <dbReference type="NCBI Taxonomy" id="1121959"/>
    <lineage>
        <taxon>Bacteria</taxon>
        <taxon>Pseudomonadati</taxon>
        <taxon>Bacteroidota</taxon>
        <taxon>Cytophagia</taxon>
        <taxon>Cytophagales</taxon>
        <taxon>Hymenobacteraceae</taxon>
        <taxon>Hymenobacter</taxon>
    </lineage>
</organism>
<proteinExistence type="predicted"/>
<dbReference type="GO" id="GO:0005886">
    <property type="term" value="C:plasma membrane"/>
    <property type="evidence" value="ECO:0007669"/>
    <property type="project" value="TreeGrafter"/>
</dbReference>
<feature type="transmembrane region" description="Helical" evidence="1">
    <location>
        <begin position="33"/>
        <end position="53"/>
    </location>
</feature>
<feature type="transmembrane region" description="Helical" evidence="1">
    <location>
        <begin position="125"/>
        <end position="144"/>
    </location>
</feature>
<sequence>MKYLPFLVLVLAGSALTTQSAVNSQLRGGLHSVMWAVLASYLVGTLAAALVLASTQTPLPTLAAVQGVRWYQWTGGALGMVYIAAITFSLQRVGAASLFALVVTGQLLTALLFDQLGLLGLARSPLTLSRLAGALLLVAGAYLLNRK</sequence>
<reference evidence="3" key="1">
    <citation type="submission" date="2016-11" db="EMBL/GenBank/DDBJ databases">
        <authorList>
            <person name="Varghese N."/>
            <person name="Submissions S."/>
        </authorList>
    </citation>
    <scope>NUCLEOTIDE SEQUENCE [LARGE SCALE GENOMIC DNA]</scope>
    <source>
        <strain evidence="3">DSM 18569</strain>
    </source>
</reference>
<evidence type="ECO:0000256" key="1">
    <source>
        <dbReference type="SAM" id="Phobius"/>
    </source>
</evidence>
<dbReference type="PANTHER" id="PTHR34821">
    <property type="entry name" value="INNER MEMBRANE PROTEIN YDCZ"/>
    <property type="match status" value="1"/>
</dbReference>
<evidence type="ECO:0000313" key="2">
    <source>
        <dbReference type="EMBL" id="SHL31839.1"/>
    </source>
</evidence>
<keyword evidence="1" id="KW-0812">Transmembrane</keyword>
<dbReference type="RefSeq" id="WP_073285432.1">
    <property type="nucleotide sequence ID" value="NZ_FRAS01000013.1"/>
</dbReference>
<evidence type="ECO:0000313" key="3">
    <source>
        <dbReference type="Proteomes" id="UP000183947"/>
    </source>
</evidence>
<dbReference type="Proteomes" id="UP000183947">
    <property type="component" value="Unassembled WGS sequence"/>
</dbReference>
<keyword evidence="3" id="KW-1185">Reference proteome</keyword>
<feature type="transmembrane region" description="Helical" evidence="1">
    <location>
        <begin position="96"/>
        <end position="113"/>
    </location>
</feature>
<name>A0A1M6ZN87_9BACT</name>
<feature type="transmembrane region" description="Helical" evidence="1">
    <location>
        <begin position="73"/>
        <end position="90"/>
    </location>
</feature>
<keyword evidence="1" id="KW-0472">Membrane</keyword>
<dbReference type="AlphaFoldDB" id="A0A1M6ZN87"/>
<accession>A0A1M6ZN87</accession>